<accession>J9GWA4</accession>
<sequence>MTPPVSATTTSTTSHKIRKVIYGSLPRAVDLTYTILKQDHSKTLI</sequence>
<name>J9GWA4_9ZZZZ</name>
<comment type="caution">
    <text evidence="1">The sequence shown here is derived from an EMBL/GenBank/DDBJ whole genome shotgun (WGS) entry which is preliminary data.</text>
</comment>
<dbReference type="AlphaFoldDB" id="J9GWA4"/>
<gene>
    <name evidence="1" type="ORF">EVA_04616</name>
</gene>
<dbReference type="EMBL" id="AMCI01000921">
    <property type="protein sequence ID" value="EJX07273.1"/>
    <property type="molecule type" value="Genomic_DNA"/>
</dbReference>
<organism evidence="1">
    <name type="scientific">gut metagenome</name>
    <dbReference type="NCBI Taxonomy" id="749906"/>
    <lineage>
        <taxon>unclassified sequences</taxon>
        <taxon>metagenomes</taxon>
        <taxon>organismal metagenomes</taxon>
    </lineage>
</organism>
<protein>
    <submittedName>
        <fullName evidence="1">Uncharacterized protein</fullName>
    </submittedName>
</protein>
<evidence type="ECO:0000313" key="1">
    <source>
        <dbReference type="EMBL" id="EJX07273.1"/>
    </source>
</evidence>
<reference evidence="1" key="1">
    <citation type="journal article" date="2012" name="PLoS ONE">
        <title>Gene sets for utilization of primary and secondary nutrition supplies in the distal gut of endangered iberian lynx.</title>
        <authorList>
            <person name="Alcaide M."/>
            <person name="Messina E."/>
            <person name="Richter M."/>
            <person name="Bargiela R."/>
            <person name="Peplies J."/>
            <person name="Huws S.A."/>
            <person name="Newbold C.J."/>
            <person name="Golyshin P.N."/>
            <person name="Simon M.A."/>
            <person name="Lopez G."/>
            <person name="Yakimov M.M."/>
            <person name="Ferrer M."/>
        </authorList>
    </citation>
    <scope>NUCLEOTIDE SEQUENCE</scope>
</reference>
<proteinExistence type="predicted"/>